<dbReference type="SMART" id="SM00389">
    <property type="entry name" value="HOX"/>
    <property type="match status" value="2"/>
</dbReference>
<feature type="region of interest" description="Disordered" evidence="5">
    <location>
        <begin position="328"/>
        <end position="367"/>
    </location>
</feature>
<dbReference type="InterPro" id="IPR001356">
    <property type="entry name" value="HD"/>
</dbReference>
<comment type="subcellular location">
    <subcellularLocation>
        <location evidence="3 4">Nucleus</location>
    </subcellularLocation>
</comment>
<dbReference type="InterPro" id="IPR051000">
    <property type="entry name" value="Homeobox_DNA-bind_prot"/>
</dbReference>
<dbReference type="CDD" id="cd00086">
    <property type="entry name" value="homeodomain"/>
    <property type="match status" value="2"/>
</dbReference>
<dbReference type="EMBL" id="JACGCI010000029">
    <property type="protein sequence ID" value="KAF6755524.1"/>
    <property type="molecule type" value="Genomic_DNA"/>
</dbReference>
<dbReference type="OrthoDB" id="3064613at2759"/>
<evidence type="ECO:0000313" key="8">
    <source>
        <dbReference type="Proteomes" id="UP000521943"/>
    </source>
</evidence>
<reference evidence="7 8" key="1">
    <citation type="submission" date="2020-07" db="EMBL/GenBank/DDBJ databases">
        <title>Comparative genomics of pyrophilous fungi reveals a link between fire events and developmental genes.</title>
        <authorList>
            <consortium name="DOE Joint Genome Institute"/>
            <person name="Steindorff A.S."/>
            <person name="Carver A."/>
            <person name="Calhoun S."/>
            <person name="Stillman K."/>
            <person name="Liu H."/>
            <person name="Lipzen A."/>
            <person name="Pangilinan J."/>
            <person name="Labutti K."/>
            <person name="Bruns T.D."/>
            <person name="Grigoriev I.V."/>
        </authorList>
    </citation>
    <scope>NUCLEOTIDE SEQUENCE [LARGE SCALE GENOMIC DNA]</scope>
    <source>
        <strain evidence="7 8">CBS 144469</strain>
    </source>
</reference>
<dbReference type="GO" id="GO:0030154">
    <property type="term" value="P:cell differentiation"/>
    <property type="evidence" value="ECO:0007669"/>
    <property type="project" value="TreeGrafter"/>
</dbReference>
<evidence type="ECO:0000259" key="6">
    <source>
        <dbReference type="PROSITE" id="PS50071"/>
    </source>
</evidence>
<keyword evidence="2 3" id="KW-0371">Homeobox</keyword>
<gene>
    <name evidence="7" type="ORF">DFP72DRAFT_847263</name>
</gene>
<evidence type="ECO:0000256" key="2">
    <source>
        <dbReference type="ARBA" id="ARBA00023155"/>
    </source>
</evidence>
<sequence length="387" mass="42859">MWEVRGREEESRFGRECLHTGSGVGRAICTSRTALGGTTDKAVDPGWNMEITGHVGTTATLDLMEHLVHVPSVNGMPQSVPGISRRNTPGMHLAWTIPGTTIVQTTAKVLNFPKYETAPHKLFFVLASSQNESRITQTSPNHGQPVVRTEARSSGDGNASLFVSCLQIWTSVAALSPSIHHVQTESETGRNRGAPGRPVRVVLLKKDVGGKIYLGYTSLSQDIRRGNIPGTYPPLTPSILNAPTTYTSSAQNRPDFCVAYGSPKETPSSNIKPKRTKVNLTKDQADALRIVFEHTPEPTREERKDLARDLGLTFEKVSRWFSRERSDAPRRLLPDGTKPNGARRLTKEQTSRLEQEYARNKQPSERRQKEIALDLGLSELTVSNWYI</sequence>
<evidence type="ECO:0000313" key="7">
    <source>
        <dbReference type="EMBL" id="KAF6755524.1"/>
    </source>
</evidence>
<dbReference type="Gene3D" id="1.10.10.60">
    <property type="entry name" value="Homeodomain-like"/>
    <property type="match status" value="2"/>
</dbReference>
<evidence type="ECO:0000256" key="4">
    <source>
        <dbReference type="RuleBase" id="RU000682"/>
    </source>
</evidence>
<proteinExistence type="predicted"/>
<evidence type="ECO:0000256" key="1">
    <source>
        <dbReference type="ARBA" id="ARBA00023125"/>
    </source>
</evidence>
<accession>A0A8H6M782</accession>
<dbReference type="AlphaFoldDB" id="A0A8H6M782"/>
<dbReference type="GO" id="GO:0005634">
    <property type="term" value="C:nucleus"/>
    <property type="evidence" value="ECO:0007669"/>
    <property type="project" value="UniProtKB-SubCell"/>
</dbReference>
<dbReference type="SUPFAM" id="SSF46689">
    <property type="entry name" value="Homeodomain-like"/>
    <property type="match status" value="2"/>
</dbReference>
<feature type="domain" description="Homeobox" evidence="6">
    <location>
        <begin position="271"/>
        <end position="331"/>
    </location>
</feature>
<organism evidence="7 8">
    <name type="scientific">Ephemerocybe angulata</name>
    <dbReference type="NCBI Taxonomy" id="980116"/>
    <lineage>
        <taxon>Eukaryota</taxon>
        <taxon>Fungi</taxon>
        <taxon>Dikarya</taxon>
        <taxon>Basidiomycota</taxon>
        <taxon>Agaricomycotina</taxon>
        <taxon>Agaricomycetes</taxon>
        <taxon>Agaricomycetidae</taxon>
        <taxon>Agaricales</taxon>
        <taxon>Agaricineae</taxon>
        <taxon>Psathyrellaceae</taxon>
        <taxon>Ephemerocybe</taxon>
    </lineage>
</organism>
<dbReference type="Proteomes" id="UP000521943">
    <property type="component" value="Unassembled WGS sequence"/>
</dbReference>
<dbReference type="PROSITE" id="PS50071">
    <property type="entry name" value="HOMEOBOX_2"/>
    <property type="match status" value="2"/>
</dbReference>
<dbReference type="Pfam" id="PF00046">
    <property type="entry name" value="Homeodomain"/>
    <property type="match status" value="2"/>
</dbReference>
<dbReference type="GO" id="GO:0006357">
    <property type="term" value="P:regulation of transcription by RNA polymerase II"/>
    <property type="evidence" value="ECO:0007669"/>
    <property type="project" value="TreeGrafter"/>
</dbReference>
<feature type="region of interest" description="Disordered" evidence="5">
    <location>
        <begin position="134"/>
        <end position="155"/>
    </location>
</feature>
<evidence type="ECO:0000256" key="5">
    <source>
        <dbReference type="SAM" id="MobiDB-lite"/>
    </source>
</evidence>
<feature type="domain" description="Homeobox" evidence="6">
    <location>
        <begin position="336"/>
        <end position="387"/>
    </location>
</feature>
<feature type="DNA-binding region" description="Homeobox" evidence="3">
    <location>
        <begin position="273"/>
        <end position="332"/>
    </location>
</feature>
<protein>
    <recommendedName>
        <fullName evidence="6">Homeobox domain-containing protein</fullName>
    </recommendedName>
</protein>
<dbReference type="PANTHER" id="PTHR24324:SF9">
    <property type="entry name" value="HOMEOBOX DOMAIN-CONTAINING PROTEIN"/>
    <property type="match status" value="1"/>
</dbReference>
<dbReference type="PANTHER" id="PTHR24324">
    <property type="entry name" value="HOMEOBOX PROTEIN HHEX"/>
    <property type="match status" value="1"/>
</dbReference>
<keyword evidence="8" id="KW-1185">Reference proteome</keyword>
<name>A0A8H6M782_9AGAR</name>
<keyword evidence="3 4" id="KW-0539">Nucleus</keyword>
<dbReference type="InterPro" id="IPR009057">
    <property type="entry name" value="Homeodomain-like_sf"/>
</dbReference>
<keyword evidence="1 3" id="KW-0238">DNA-binding</keyword>
<comment type="caution">
    <text evidence="7">The sequence shown here is derived from an EMBL/GenBank/DDBJ whole genome shotgun (WGS) entry which is preliminary data.</text>
</comment>
<evidence type="ECO:0000256" key="3">
    <source>
        <dbReference type="PROSITE-ProRule" id="PRU00108"/>
    </source>
</evidence>
<dbReference type="GO" id="GO:0000978">
    <property type="term" value="F:RNA polymerase II cis-regulatory region sequence-specific DNA binding"/>
    <property type="evidence" value="ECO:0007669"/>
    <property type="project" value="TreeGrafter"/>
</dbReference>
<feature type="compositionally biased region" description="Basic and acidic residues" evidence="5">
    <location>
        <begin position="345"/>
        <end position="367"/>
    </location>
</feature>